<dbReference type="PANTHER" id="PTHR11309">
    <property type="entry name" value="FRIZZLED"/>
    <property type="match status" value="1"/>
</dbReference>
<evidence type="ECO:0000313" key="17">
    <source>
        <dbReference type="Proteomes" id="UP000663829"/>
    </source>
</evidence>
<feature type="transmembrane region" description="Helical" evidence="11">
    <location>
        <begin position="541"/>
        <end position="560"/>
    </location>
</feature>
<evidence type="ECO:0000259" key="14">
    <source>
        <dbReference type="PROSITE" id="PS50261"/>
    </source>
</evidence>
<evidence type="ECO:0000256" key="2">
    <source>
        <dbReference type="ARBA" id="ARBA00008077"/>
    </source>
</evidence>
<protein>
    <submittedName>
        <fullName evidence="15">Uncharacterized protein</fullName>
    </submittedName>
</protein>
<dbReference type="AlphaFoldDB" id="A0A813WNK9"/>
<name>A0A813WNK9_9BILA</name>
<dbReference type="SUPFAM" id="SSF63501">
    <property type="entry name" value="Frizzled cysteine-rich domain"/>
    <property type="match status" value="1"/>
</dbReference>
<feature type="transmembrane region" description="Helical" evidence="11">
    <location>
        <begin position="281"/>
        <end position="301"/>
    </location>
</feature>
<feature type="signal peptide" evidence="12">
    <location>
        <begin position="1"/>
        <end position="18"/>
    </location>
</feature>
<evidence type="ECO:0000256" key="1">
    <source>
        <dbReference type="ARBA" id="ARBA00004141"/>
    </source>
</evidence>
<dbReference type="EMBL" id="CAJOBC010001016">
    <property type="protein sequence ID" value="CAF3648362.1"/>
    <property type="molecule type" value="Genomic_DNA"/>
</dbReference>
<dbReference type="GO" id="GO:0005886">
    <property type="term" value="C:plasma membrane"/>
    <property type="evidence" value="ECO:0007669"/>
    <property type="project" value="TreeGrafter"/>
</dbReference>
<dbReference type="PRINTS" id="PR00489">
    <property type="entry name" value="FRIZZLED"/>
</dbReference>
<feature type="disulfide bond" evidence="9">
    <location>
        <begin position="71"/>
        <end position="109"/>
    </location>
</feature>
<dbReference type="Gene3D" id="1.10.2000.10">
    <property type="entry name" value="Frizzled cysteine-rich domain"/>
    <property type="match status" value="1"/>
</dbReference>
<dbReference type="EMBL" id="CAJNOQ010001016">
    <property type="protein sequence ID" value="CAF0860691.1"/>
    <property type="molecule type" value="Genomic_DNA"/>
</dbReference>
<dbReference type="Proteomes" id="UP000663829">
    <property type="component" value="Unassembled WGS sequence"/>
</dbReference>
<dbReference type="PROSITE" id="PS50038">
    <property type="entry name" value="FZ"/>
    <property type="match status" value="1"/>
</dbReference>
<sequence length="610" mass="70034">MFSIIITLLFSVIHITTGDYRDTRQCQLITYHECKNIGYNMSSLPNKFNHQDQKDVAMVINQYTALLGIGCSSDLRFFLCSIYLPLCISSYSETIPPCREVCERVKKPCEPYIHYMNKPWPDQLDCEQFPWSRDNAICMDPRKNDQTSNPFSNPSPSPSLVAAVDQSSLVQKKQSPSLSNIFSDKTSSSSQRQDNRKCCTCNETLGYRLLDKSDLYYDVQNSIVSHCSSPCRSPYFQDEKSQLIIQLWLTFWAGLCCISCIFVLGTFCMNTSRFRYPQRPIVFLALCYFFVSCGYIIRLILGHENVGCHLSSSYHASSTLPLRLLIPTTPIYLQLTQVSGPSNCTLVFVLIYYFSMSSCIWWIILTLTWFLAACFKWGEEAVANYSIYYHLIAWMVPCIQTIAILMVKGIDGDPVAGICYVGITNSYYLKIFVLVPLIFYLSIGSIFLLAGLISLIRIRNVMKIQDKTKIYKLEKLMCRIGIFSVLYILPAIIVIACYFYELYNRSTWEETLLCSSLDCNSDDSSSSSQTFWSQPSFSLYMAKYFFILVVGTTTGLWINLNGKTMHTWKHFFCRCYFHHSNQMSYYHKHTKINGSKYSLPSSKQIPITHV</sequence>
<feature type="domain" description="G-protein coupled receptors family 2 profile 2" evidence="14">
    <location>
        <begin position="245"/>
        <end position="566"/>
    </location>
</feature>
<evidence type="ECO:0000256" key="11">
    <source>
        <dbReference type="SAM" id="Phobius"/>
    </source>
</evidence>
<dbReference type="GO" id="GO:0017147">
    <property type="term" value="F:Wnt-protein binding"/>
    <property type="evidence" value="ECO:0007669"/>
    <property type="project" value="TreeGrafter"/>
</dbReference>
<keyword evidence="17" id="KW-1185">Reference proteome</keyword>
<keyword evidence="8" id="KW-0675">Receptor</keyword>
<feature type="chain" id="PRO_5036409546" evidence="12">
    <location>
        <begin position="19"/>
        <end position="610"/>
    </location>
</feature>
<dbReference type="SMART" id="SM00063">
    <property type="entry name" value="FRI"/>
    <property type="match status" value="1"/>
</dbReference>
<evidence type="ECO:0000256" key="5">
    <source>
        <dbReference type="ARBA" id="ARBA00022989"/>
    </source>
</evidence>
<keyword evidence="3" id="KW-0217">Developmental protein</keyword>
<evidence type="ECO:0000313" key="16">
    <source>
        <dbReference type="EMBL" id="CAF3648362.1"/>
    </source>
</evidence>
<accession>A0A813WNK9</accession>
<dbReference type="InterPro" id="IPR017981">
    <property type="entry name" value="GPCR_2-like_7TM"/>
</dbReference>
<dbReference type="InterPro" id="IPR036790">
    <property type="entry name" value="Frizzled_dom_sf"/>
</dbReference>
<dbReference type="Pfam" id="PF01392">
    <property type="entry name" value="Fz"/>
    <property type="match status" value="1"/>
</dbReference>
<dbReference type="Proteomes" id="UP000681722">
    <property type="component" value="Unassembled WGS sequence"/>
</dbReference>
<evidence type="ECO:0000313" key="15">
    <source>
        <dbReference type="EMBL" id="CAF0860691.1"/>
    </source>
</evidence>
<dbReference type="GO" id="GO:0060070">
    <property type="term" value="P:canonical Wnt signaling pathway"/>
    <property type="evidence" value="ECO:0007669"/>
    <property type="project" value="TreeGrafter"/>
</dbReference>
<reference evidence="15" key="1">
    <citation type="submission" date="2021-02" db="EMBL/GenBank/DDBJ databases">
        <authorList>
            <person name="Nowell W R."/>
        </authorList>
    </citation>
    <scope>NUCLEOTIDE SEQUENCE</scope>
</reference>
<evidence type="ECO:0000259" key="13">
    <source>
        <dbReference type="PROSITE" id="PS50038"/>
    </source>
</evidence>
<evidence type="ECO:0000256" key="10">
    <source>
        <dbReference type="SAM" id="MobiDB-lite"/>
    </source>
</evidence>
<keyword evidence="5 11" id="KW-1133">Transmembrane helix</keyword>
<dbReference type="Pfam" id="PF01534">
    <property type="entry name" value="Frizzled"/>
    <property type="match status" value="1"/>
</dbReference>
<evidence type="ECO:0000256" key="7">
    <source>
        <dbReference type="ARBA" id="ARBA00023157"/>
    </source>
</evidence>
<keyword evidence="7 9" id="KW-1015">Disulfide bond</keyword>
<evidence type="ECO:0000256" key="8">
    <source>
        <dbReference type="ARBA" id="ARBA00023170"/>
    </source>
</evidence>
<comment type="caution">
    <text evidence="15">The sequence shown here is derived from an EMBL/GenBank/DDBJ whole genome shotgun (WGS) entry which is preliminary data.</text>
</comment>
<keyword evidence="6 11" id="KW-0472">Membrane</keyword>
<dbReference type="OrthoDB" id="10053709at2759"/>
<feature type="transmembrane region" description="Helical" evidence="11">
    <location>
        <begin position="350"/>
        <end position="375"/>
    </location>
</feature>
<evidence type="ECO:0000256" key="4">
    <source>
        <dbReference type="ARBA" id="ARBA00022692"/>
    </source>
</evidence>
<feature type="transmembrane region" description="Helical" evidence="11">
    <location>
        <begin position="247"/>
        <end position="269"/>
    </location>
</feature>
<gene>
    <name evidence="15" type="ORF">GPM918_LOCUS6570</name>
    <name evidence="16" type="ORF">SRO942_LOCUS6570</name>
</gene>
<dbReference type="GO" id="GO:0042813">
    <property type="term" value="F:Wnt receptor activity"/>
    <property type="evidence" value="ECO:0007669"/>
    <property type="project" value="TreeGrafter"/>
</dbReference>
<dbReference type="InterPro" id="IPR015526">
    <property type="entry name" value="Frizzled/SFRP"/>
</dbReference>
<comment type="subcellular location">
    <subcellularLocation>
        <location evidence="1">Membrane</location>
        <topology evidence="1">Multi-pass membrane protein</topology>
    </subcellularLocation>
</comment>
<feature type="disulfide bond" evidence="9">
    <location>
        <begin position="34"/>
        <end position="80"/>
    </location>
</feature>
<dbReference type="Gene3D" id="1.20.1070.10">
    <property type="entry name" value="Rhodopsin 7-helix transmembrane proteins"/>
    <property type="match status" value="1"/>
</dbReference>
<keyword evidence="4 11" id="KW-0812">Transmembrane</keyword>
<evidence type="ECO:0000256" key="9">
    <source>
        <dbReference type="PROSITE-ProRule" id="PRU00090"/>
    </source>
</evidence>
<comment type="similarity">
    <text evidence="2">Belongs to the G-protein coupled receptor Fz/Smo family.</text>
</comment>
<evidence type="ECO:0000256" key="12">
    <source>
        <dbReference type="SAM" id="SignalP"/>
    </source>
</evidence>
<evidence type="ECO:0000256" key="3">
    <source>
        <dbReference type="ARBA" id="ARBA00022473"/>
    </source>
</evidence>
<feature type="compositionally biased region" description="Polar residues" evidence="10">
    <location>
        <begin position="171"/>
        <end position="192"/>
    </location>
</feature>
<keyword evidence="12" id="KW-0732">Signal</keyword>
<feature type="transmembrane region" description="Helical" evidence="11">
    <location>
        <begin position="387"/>
        <end position="407"/>
    </location>
</feature>
<feature type="transmembrane region" description="Helical" evidence="11">
    <location>
        <begin position="427"/>
        <end position="455"/>
    </location>
</feature>
<feature type="region of interest" description="Disordered" evidence="10">
    <location>
        <begin position="171"/>
        <end position="194"/>
    </location>
</feature>
<feature type="domain" description="FZ" evidence="13">
    <location>
        <begin position="21"/>
        <end position="141"/>
    </location>
</feature>
<evidence type="ECO:0000256" key="6">
    <source>
        <dbReference type="ARBA" id="ARBA00023136"/>
    </source>
</evidence>
<proteinExistence type="inferred from homology"/>
<comment type="caution">
    <text evidence="9">Lacks conserved residue(s) required for the propagation of feature annotation.</text>
</comment>
<feature type="disulfide bond" evidence="9">
    <location>
        <begin position="102"/>
        <end position="126"/>
    </location>
</feature>
<dbReference type="GO" id="GO:0035567">
    <property type="term" value="P:non-canonical Wnt signaling pathway"/>
    <property type="evidence" value="ECO:0007669"/>
    <property type="project" value="TreeGrafter"/>
</dbReference>
<dbReference type="InterPro" id="IPR020067">
    <property type="entry name" value="Frizzled_dom"/>
</dbReference>
<dbReference type="InterPro" id="IPR000539">
    <property type="entry name" value="Frizzled/Smoothened_7TM"/>
</dbReference>
<dbReference type="SMART" id="SM01330">
    <property type="entry name" value="Frizzled"/>
    <property type="match status" value="1"/>
</dbReference>
<organism evidence="15 17">
    <name type="scientific">Didymodactylos carnosus</name>
    <dbReference type="NCBI Taxonomy" id="1234261"/>
    <lineage>
        <taxon>Eukaryota</taxon>
        <taxon>Metazoa</taxon>
        <taxon>Spiralia</taxon>
        <taxon>Gnathifera</taxon>
        <taxon>Rotifera</taxon>
        <taxon>Eurotatoria</taxon>
        <taxon>Bdelloidea</taxon>
        <taxon>Philodinida</taxon>
        <taxon>Philodinidae</taxon>
        <taxon>Didymodactylos</taxon>
    </lineage>
</organism>
<dbReference type="PROSITE" id="PS50261">
    <property type="entry name" value="G_PROTEIN_RECEP_F2_4"/>
    <property type="match status" value="1"/>
</dbReference>
<feature type="disulfide bond" evidence="9">
    <location>
        <begin position="26"/>
        <end position="87"/>
    </location>
</feature>
<feature type="transmembrane region" description="Helical" evidence="11">
    <location>
        <begin position="476"/>
        <end position="503"/>
    </location>
</feature>